<feature type="region of interest" description="Disordered" evidence="1">
    <location>
        <begin position="147"/>
        <end position="177"/>
    </location>
</feature>
<keyword evidence="2" id="KW-0732">Signal</keyword>
<reference evidence="3" key="1">
    <citation type="submission" date="2021-01" db="EMBL/GenBank/DDBJ databases">
        <authorList>
            <consortium name="Aspergillus puulaauensis MK2 genome sequencing consortium"/>
            <person name="Kazuki M."/>
            <person name="Futagami T."/>
        </authorList>
    </citation>
    <scope>NUCLEOTIDE SEQUENCE</scope>
    <source>
        <strain evidence="3">MK2</strain>
    </source>
</reference>
<keyword evidence="4" id="KW-1185">Reference proteome</keyword>
<name>A0A7R8ATM6_9EURO</name>
<organism evidence="3 4">
    <name type="scientific">Aspergillus puulaauensis</name>
    <dbReference type="NCBI Taxonomy" id="1220207"/>
    <lineage>
        <taxon>Eukaryota</taxon>
        <taxon>Fungi</taxon>
        <taxon>Dikarya</taxon>
        <taxon>Ascomycota</taxon>
        <taxon>Pezizomycotina</taxon>
        <taxon>Eurotiomycetes</taxon>
        <taxon>Eurotiomycetidae</taxon>
        <taxon>Eurotiales</taxon>
        <taxon>Aspergillaceae</taxon>
        <taxon>Aspergillus</taxon>
    </lineage>
</organism>
<dbReference type="GeneID" id="64980339"/>
<reference evidence="3" key="2">
    <citation type="submission" date="2021-02" db="EMBL/GenBank/DDBJ databases">
        <title>Aspergillus puulaauensis MK2 genome sequence.</title>
        <authorList>
            <person name="Futagami T."/>
            <person name="Mori K."/>
            <person name="Kadooka C."/>
            <person name="Tanaka T."/>
        </authorList>
    </citation>
    <scope>NUCLEOTIDE SEQUENCE</scope>
    <source>
        <strain evidence="3">MK2</strain>
    </source>
</reference>
<feature type="chain" id="PRO_5031435392" evidence="2">
    <location>
        <begin position="27"/>
        <end position="177"/>
    </location>
</feature>
<evidence type="ECO:0000256" key="2">
    <source>
        <dbReference type="SAM" id="SignalP"/>
    </source>
</evidence>
<proteinExistence type="predicted"/>
<dbReference type="EMBL" id="AP024450">
    <property type="protein sequence ID" value="BCS30342.1"/>
    <property type="molecule type" value="Genomic_DNA"/>
</dbReference>
<sequence>MYSFQSSKIFIIFLSLVSLFPSFALSSYSPQLEILYWPVSSREPSVLAHISYDPASLKSDLINYSPPANLSQNPVRVGFYATTPTNQKHWVGTIAASSSLRGGDIQKPRLRLHINPSNEIYHVSLSSATASISSADNLLLELVTDESGPRPHLNRPIVVGPDGKKPQEEPEKTLFQK</sequence>
<feature type="signal peptide" evidence="2">
    <location>
        <begin position="1"/>
        <end position="26"/>
    </location>
</feature>
<evidence type="ECO:0000313" key="3">
    <source>
        <dbReference type="EMBL" id="BCS30342.1"/>
    </source>
</evidence>
<accession>A0A7R8ATM6</accession>
<protein>
    <submittedName>
        <fullName evidence="3">Uncharacterized protein</fullName>
    </submittedName>
</protein>
<dbReference type="RefSeq" id="XP_041562528.1">
    <property type="nucleotide sequence ID" value="XM_041696949.1"/>
</dbReference>
<dbReference type="OrthoDB" id="1894652at2759"/>
<evidence type="ECO:0000256" key="1">
    <source>
        <dbReference type="SAM" id="MobiDB-lite"/>
    </source>
</evidence>
<dbReference type="PANTHER" id="PTHR39219:SF1">
    <property type="entry name" value="ER MEMBRANE PROTEIN COMPLEX SUBUNIT 10"/>
    <property type="match status" value="1"/>
</dbReference>
<dbReference type="PANTHER" id="PTHR39219">
    <property type="entry name" value="ER MEMBRANE PROTEIN COMPLEX SUBUNIT 10"/>
    <property type="match status" value="1"/>
</dbReference>
<dbReference type="KEGG" id="apuu:APUU_80645A"/>
<dbReference type="Proteomes" id="UP000654913">
    <property type="component" value="Chromosome 8"/>
</dbReference>
<dbReference type="AlphaFoldDB" id="A0A7R8ATM6"/>
<gene>
    <name evidence="3" type="ORF">APUU_80645A</name>
</gene>
<feature type="compositionally biased region" description="Basic and acidic residues" evidence="1">
    <location>
        <begin position="162"/>
        <end position="177"/>
    </location>
</feature>
<evidence type="ECO:0000313" key="4">
    <source>
        <dbReference type="Proteomes" id="UP000654913"/>
    </source>
</evidence>